<dbReference type="OrthoDB" id="1921208at2759"/>
<dbReference type="Gene3D" id="2.60.40.420">
    <property type="entry name" value="Cupredoxins - blue copper proteins"/>
    <property type="match status" value="2"/>
</dbReference>
<dbReference type="PANTHER" id="PTHR34883:SF4">
    <property type="entry name" value="CUPREDOXIN"/>
    <property type="match status" value="1"/>
</dbReference>
<evidence type="ECO:0000256" key="2">
    <source>
        <dbReference type="SAM" id="SignalP"/>
    </source>
</evidence>
<reference evidence="3 4" key="1">
    <citation type="journal article" date="2012" name="Science">
        <title>The Paleozoic origin of enzymatic lignin decomposition reconstructed from 31 fungal genomes.</title>
        <authorList>
            <person name="Floudas D."/>
            <person name="Binder M."/>
            <person name="Riley R."/>
            <person name="Barry K."/>
            <person name="Blanchette R.A."/>
            <person name="Henrissat B."/>
            <person name="Martinez A.T."/>
            <person name="Otillar R."/>
            <person name="Spatafora J.W."/>
            <person name="Yadav J.S."/>
            <person name="Aerts A."/>
            <person name="Benoit I."/>
            <person name="Boyd A."/>
            <person name="Carlson A."/>
            <person name="Copeland A."/>
            <person name="Coutinho P.M."/>
            <person name="de Vries R.P."/>
            <person name="Ferreira P."/>
            <person name="Findley K."/>
            <person name="Foster B."/>
            <person name="Gaskell J."/>
            <person name="Glotzer D."/>
            <person name="Gorecki P."/>
            <person name="Heitman J."/>
            <person name="Hesse C."/>
            <person name="Hori C."/>
            <person name="Igarashi K."/>
            <person name="Jurgens J.A."/>
            <person name="Kallen N."/>
            <person name="Kersten P."/>
            <person name="Kohler A."/>
            <person name="Kuees U."/>
            <person name="Kumar T.K.A."/>
            <person name="Kuo A."/>
            <person name="LaButti K."/>
            <person name="Larrondo L.F."/>
            <person name="Lindquist E."/>
            <person name="Ling A."/>
            <person name="Lombard V."/>
            <person name="Lucas S."/>
            <person name="Lundell T."/>
            <person name="Martin R."/>
            <person name="McLaughlin D.J."/>
            <person name="Morgenstern I."/>
            <person name="Morin E."/>
            <person name="Murat C."/>
            <person name="Nagy L.G."/>
            <person name="Nolan M."/>
            <person name="Ohm R.A."/>
            <person name="Patyshakuliyeva A."/>
            <person name="Rokas A."/>
            <person name="Ruiz-Duenas F.J."/>
            <person name="Sabat G."/>
            <person name="Salamov A."/>
            <person name="Samejima M."/>
            <person name="Schmutz J."/>
            <person name="Slot J.C."/>
            <person name="St John F."/>
            <person name="Stenlid J."/>
            <person name="Sun H."/>
            <person name="Sun S."/>
            <person name="Syed K."/>
            <person name="Tsang A."/>
            <person name="Wiebenga A."/>
            <person name="Young D."/>
            <person name="Pisabarro A."/>
            <person name="Eastwood D.C."/>
            <person name="Martin F."/>
            <person name="Cullen D."/>
            <person name="Grigoriev I.V."/>
            <person name="Hibbett D.S."/>
        </authorList>
    </citation>
    <scope>NUCLEOTIDE SEQUENCE [LARGE SCALE GENOMIC DNA]</scope>
    <source>
        <strain evidence="3 4">DJM-731 SS1</strain>
    </source>
</reference>
<gene>
    <name evidence="3" type="ORF">DACRYDRAFT_22165</name>
</gene>
<keyword evidence="2" id="KW-0732">Signal</keyword>
<evidence type="ECO:0000256" key="1">
    <source>
        <dbReference type="SAM" id="MobiDB-lite"/>
    </source>
</evidence>
<organism evidence="3 4">
    <name type="scientific">Dacryopinax primogenitus (strain DJM 731)</name>
    <name type="common">Brown rot fungus</name>
    <dbReference type="NCBI Taxonomy" id="1858805"/>
    <lineage>
        <taxon>Eukaryota</taxon>
        <taxon>Fungi</taxon>
        <taxon>Dikarya</taxon>
        <taxon>Basidiomycota</taxon>
        <taxon>Agaricomycotina</taxon>
        <taxon>Dacrymycetes</taxon>
        <taxon>Dacrymycetales</taxon>
        <taxon>Dacrymycetaceae</taxon>
        <taxon>Dacryopinax</taxon>
    </lineage>
</organism>
<evidence type="ECO:0008006" key="5">
    <source>
        <dbReference type="Google" id="ProtNLM"/>
    </source>
</evidence>
<dbReference type="InterPro" id="IPR008972">
    <property type="entry name" value="Cupredoxin"/>
</dbReference>
<dbReference type="EMBL" id="JH795863">
    <property type="protein sequence ID" value="EJU01751.1"/>
    <property type="molecule type" value="Genomic_DNA"/>
</dbReference>
<dbReference type="OMA" id="FMPVSAN"/>
<dbReference type="HOGENOM" id="CLU_060348_0_0_1"/>
<dbReference type="InterPro" id="IPR052953">
    <property type="entry name" value="Ser-rich/MCO-related"/>
</dbReference>
<feature type="signal peptide" evidence="2">
    <location>
        <begin position="1"/>
        <end position="17"/>
    </location>
</feature>
<feature type="region of interest" description="Disordered" evidence="1">
    <location>
        <begin position="145"/>
        <end position="171"/>
    </location>
</feature>
<dbReference type="CDD" id="cd00920">
    <property type="entry name" value="Cupredoxin"/>
    <property type="match status" value="2"/>
</dbReference>
<dbReference type="Proteomes" id="UP000030653">
    <property type="component" value="Unassembled WGS sequence"/>
</dbReference>
<dbReference type="AlphaFoldDB" id="M5FVD2"/>
<feature type="chain" id="PRO_5004067256" description="Cupredoxin" evidence="2">
    <location>
        <begin position="18"/>
        <end position="353"/>
    </location>
</feature>
<dbReference type="RefSeq" id="XP_040628648.1">
    <property type="nucleotide sequence ID" value="XM_040772710.1"/>
</dbReference>
<dbReference type="GeneID" id="63687772"/>
<protein>
    <recommendedName>
        <fullName evidence="5">Cupredoxin</fullName>
    </recommendedName>
</protein>
<evidence type="ECO:0000313" key="4">
    <source>
        <dbReference type="Proteomes" id="UP000030653"/>
    </source>
</evidence>
<feature type="compositionally biased region" description="Low complexity" evidence="1">
    <location>
        <begin position="147"/>
        <end position="171"/>
    </location>
</feature>
<name>M5FVD2_DACPD</name>
<dbReference type="PANTHER" id="PTHR34883">
    <property type="entry name" value="SERINE-RICH PROTEIN, PUTATIVE-RELATED-RELATED"/>
    <property type="match status" value="1"/>
</dbReference>
<dbReference type="SUPFAM" id="SSF49503">
    <property type="entry name" value="Cupredoxins"/>
    <property type="match status" value="2"/>
</dbReference>
<accession>M5FVD2</accession>
<sequence length="353" mass="35807">MFASLLALALAAPFASALLIHDIQVGGPGTLTFSPSNIQASPGDILNFVFQQVNHTATQSTFANPCVPMMDANGNAIGFDSGFMPVPSTQTANFPSYQVTVNATTPLWVFCRQNGHCGKGMVFSVNAPATGNTFDAFQAAAMAQNGTASAPAPPTSASAAPSASDTATPTGMQTVVGAAPTAGASSGSPTDHRVIVGGTNGLVYTPNTVVANPGDTVTFEYHAANHTATQSSFADPCRKLSLTSTTGQVGFDSDFQPVSADATVFPTYTMMVNSTTPIWVYCRQTGHCGKGMVFAVNPPTTGNTYAAFMQNALMLNGTGTTGTTAPTSGVGKNAAAGGGLALLLVTGALSLLL</sequence>
<dbReference type="STRING" id="1858805.M5FVD2"/>
<keyword evidence="4" id="KW-1185">Reference proteome</keyword>
<evidence type="ECO:0000313" key="3">
    <source>
        <dbReference type="EMBL" id="EJU01751.1"/>
    </source>
</evidence>
<proteinExistence type="predicted"/>